<evidence type="ECO:0000256" key="2">
    <source>
        <dbReference type="ARBA" id="ARBA00023125"/>
    </source>
</evidence>
<dbReference type="InterPro" id="IPR000524">
    <property type="entry name" value="Tscrpt_reg_HTH_GntR"/>
</dbReference>
<feature type="domain" description="HTH gntR-type" evidence="4">
    <location>
        <begin position="10"/>
        <end position="54"/>
    </location>
</feature>
<dbReference type="Proteomes" id="UP000245845">
    <property type="component" value="Unassembled WGS sequence"/>
</dbReference>
<evidence type="ECO:0000256" key="3">
    <source>
        <dbReference type="ARBA" id="ARBA00023163"/>
    </source>
</evidence>
<evidence type="ECO:0000313" key="5">
    <source>
        <dbReference type="EMBL" id="PWJ19431.1"/>
    </source>
</evidence>
<keyword evidence="2" id="KW-0238">DNA-binding</keyword>
<keyword evidence="1" id="KW-0805">Transcription regulation</keyword>
<keyword evidence="3" id="KW-0804">Transcription</keyword>
<sequence>MYNFDRSNKKPLGDQIEDRLMQYILNEPVNVGQRLPNEFELAGMFGVGREPVHM</sequence>
<dbReference type="SUPFAM" id="SSF46785">
    <property type="entry name" value="Winged helix' DNA-binding domain"/>
    <property type="match status" value="1"/>
</dbReference>
<dbReference type="Pfam" id="PF00392">
    <property type="entry name" value="GntR"/>
    <property type="match status" value="1"/>
</dbReference>
<dbReference type="GO" id="GO:0003677">
    <property type="term" value="F:DNA binding"/>
    <property type="evidence" value="ECO:0007669"/>
    <property type="project" value="UniProtKB-KW"/>
</dbReference>
<dbReference type="InterPro" id="IPR036390">
    <property type="entry name" value="WH_DNA-bd_sf"/>
</dbReference>
<keyword evidence="6" id="KW-1185">Reference proteome</keyword>
<evidence type="ECO:0000313" key="6">
    <source>
        <dbReference type="Proteomes" id="UP000245845"/>
    </source>
</evidence>
<dbReference type="PROSITE" id="PS50949">
    <property type="entry name" value="HTH_GNTR"/>
    <property type="match status" value="1"/>
</dbReference>
<dbReference type="Gene3D" id="1.10.10.10">
    <property type="entry name" value="Winged helix-like DNA-binding domain superfamily/Winged helix DNA-binding domain"/>
    <property type="match status" value="1"/>
</dbReference>
<gene>
    <name evidence="5" type="ORF">A8806_12320</name>
</gene>
<dbReference type="GO" id="GO:0003700">
    <property type="term" value="F:DNA-binding transcription factor activity"/>
    <property type="evidence" value="ECO:0007669"/>
    <property type="project" value="InterPro"/>
</dbReference>
<dbReference type="AlphaFoldDB" id="A0A2Y9CAU0"/>
<name>A0A2Y9CAU0_9FIRM</name>
<comment type="caution">
    <text evidence="5">The sequence shown here is derived from an EMBL/GenBank/DDBJ whole genome shotgun (WGS) entry which is preliminary data.</text>
</comment>
<protein>
    <submittedName>
        <fullName evidence="5">Regulatory GntR family protein</fullName>
    </submittedName>
</protein>
<evidence type="ECO:0000259" key="4">
    <source>
        <dbReference type="PROSITE" id="PS50949"/>
    </source>
</evidence>
<evidence type="ECO:0000256" key="1">
    <source>
        <dbReference type="ARBA" id="ARBA00023015"/>
    </source>
</evidence>
<organism evidence="5 6">
    <name type="scientific">Faecalicatena orotica</name>
    <dbReference type="NCBI Taxonomy" id="1544"/>
    <lineage>
        <taxon>Bacteria</taxon>
        <taxon>Bacillati</taxon>
        <taxon>Bacillota</taxon>
        <taxon>Clostridia</taxon>
        <taxon>Lachnospirales</taxon>
        <taxon>Lachnospiraceae</taxon>
        <taxon>Faecalicatena</taxon>
    </lineage>
</organism>
<accession>A0A2Y9CAU0</accession>
<reference evidence="5 6" key="1">
    <citation type="submission" date="2018-05" db="EMBL/GenBank/DDBJ databases">
        <title>The Hungate 1000. A catalogue of reference genomes from the rumen microbiome.</title>
        <authorList>
            <person name="Kelly W."/>
        </authorList>
    </citation>
    <scope>NUCLEOTIDE SEQUENCE [LARGE SCALE GENOMIC DNA]</scope>
    <source>
        <strain evidence="5 6">NLAE-zl-C242</strain>
    </source>
</reference>
<dbReference type="EMBL" id="QGDL01000023">
    <property type="protein sequence ID" value="PWJ19431.1"/>
    <property type="molecule type" value="Genomic_DNA"/>
</dbReference>
<proteinExistence type="predicted"/>
<dbReference type="InterPro" id="IPR036388">
    <property type="entry name" value="WH-like_DNA-bd_sf"/>
</dbReference>